<name>A0ACC3SH20_9PEZI</name>
<organism evidence="1 2">
    <name type="scientific">Zalaria obscura</name>
    <dbReference type="NCBI Taxonomy" id="2024903"/>
    <lineage>
        <taxon>Eukaryota</taxon>
        <taxon>Fungi</taxon>
        <taxon>Dikarya</taxon>
        <taxon>Ascomycota</taxon>
        <taxon>Pezizomycotina</taxon>
        <taxon>Dothideomycetes</taxon>
        <taxon>Dothideomycetidae</taxon>
        <taxon>Dothideales</taxon>
        <taxon>Zalariaceae</taxon>
        <taxon>Zalaria</taxon>
    </lineage>
</organism>
<sequence>MLCFLAVASAGRTIGGASPQSSPTCRAAVSDPTTAARVPDASTVHPTFSLYRYYILSFYIRSISEHVLTTAISYAAPDNQDQPSLTSPTSTSYDESSYNGSHGLQRRSRRRDNCPRHAGRARIPPQTRRLPPPVSSRGPRLRRSVHPGTGFGGPEAGGVVRGGEHAGVCIGESEPAFGDGFGVGRGRWGGCWTGSRADDNPPRNQHPPQRPPPPRPHRFTSPRHRARVGRNRRLTQLPLPPNEPVHRTIDGFQSPETPPPGPSRIPRRPRPAPQLRRPRPLRQCIAPHQRANARRHRLRRRRGMAPVRQPLARAWGYRRSGETDARRGCC</sequence>
<evidence type="ECO:0000313" key="2">
    <source>
        <dbReference type="Proteomes" id="UP001320706"/>
    </source>
</evidence>
<proteinExistence type="predicted"/>
<evidence type="ECO:0000313" key="1">
    <source>
        <dbReference type="EMBL" id="KAK8213533.1"/>
    </source>
</evidence>
<dbReference type="Proteomes" id="UP001320706">
    <property type="component" value="Unassembled WGS sequence"/>
</dbReference>
<protein>
    <submittedName>
        <fullName evidence="1">Uncharacterized protein</fullName>
    </submittedName>
</protein>
<dbReference type="EMBL" id="JAMKPW020000011">
    <property type="protein sequence ID" value="KAK8213533.1"/>
    <property type="molecule type" value="Genomic_DNA"/>
</dbReference>
<accession>A0ACC3SH20</accession>
<keyword evidence="2" id="KW-1185">Reference proteome</keyword>
<gene>
    <name evidence="1" type="ORF">M8818_002835</name>
</gene>
<reference evidence="1" key="1">
    <citation type="submission" date="2024-02" db="EMBL/GenBank/DDBJ databases">
        <title>Metagenome Assembled Genome of Zalaria obscura JY119.</title>
        <authorList>
            <person name="Vighnesh L."/>
            <person name="Jagadeeshwari U."/>
            <person name="Venkata Ramana C."/>
            <person name="Sasikala C."/>
        </authorList>
    </citation>
    <scope>NUCLEOTIDE SEQUENCE</scope>
    <source>
        <strain evidence="1">JY119</strain>
    </source>
</reference>
<comment type="caution">
    <text evidence="1">The sequence shown here is derived from an EMBL/GenBank/DDBJ whole genome shotgun (WGS) entry which is preliminary data.</text>
</comment>